<keyword evidence="2" id="KW-1185">Reference proteome</keyword>
<protein>
    <submittedName>
        <fullName evidence="1">Uncharacterized protein</fullName>
    </submittedName>
</protein>
<sequence>MDHGEWEWPPAKLAALRLGRRLAVLVPASLPHRWSFVHIVPSGAPADTAALQAGAARSDPTRSFLITQWEYEADHLEGYDQALHPVRIRHAEAAGETELLAVLRDWQLPPEAFNHSWDTVTPH</sequence>
<evidence type="ECO:0000313" key="1">
    <source>
        <dbReference type="EMBL" id="GIE66255.1"/>
    </source>
</evidence>
<reference evidence="1 2" key="1">
    <citation type="submission" date="2021-01" db="EMBL/GenBank/DDBJ databases">
        <title>Whole genome shotgun sequence of Actinoplanes palleronii NBRC 14916.</title>
        <authorList>
            <person name="Komaki H."/>
            <person name="Tamura T."/>
        </authorList>
    </citation>
    <scope>NUCLEOTIDE SEQUENCE [LARGE SCALE GENOMIC DNA]</scope>
    <source>
        <strain evidence="1 2">NBRC 14916</strain>
    </source>
</reference>
<name>A0ABQ4B6J7_9ACTN</name>
<evidence type="ECO:0000313" key="2">
    <source>
        <dbReference type="Proteomes" id="UP000624709"/>
    </source>
</evidence>
<dbReference type="Proteomes" id="UP000624709">
    <property type="component" value="Unassembled WGS sequence"/>
</dbReference>
<organism evidence="1 2">
    <name type="scientific">Actinoplanes palleronii</name>
    <dbReference type="NCBI Taxonomy" id="113570"/>
    <lineage>
        <taxon>Bacteria</taxon>
        <taxon>Bacillati</taxon>
        <taxon>Actinomycetota</taxon>
        <taxon>Actinomycetes</taxon>
        <taxon>Micromonosporales</taxon>
        <taxon>Micromonosporaceae</taxon>
        <taxon>Actinoplanes</taxon>
    </lineage>
</organism>
<dbReference type="RefSeq" id="WP_203825070.1">
    <property type="nucleotide sequence ID" value="NZ_BAAATY010000006.1"/>
</dbReference>
<gene>
    <name evidence="1" type="ORF">Apa02nite_023630</name>
</gene>
<proteinExistence type="predicted"/>
<accession>A0ABQ4B6J7</accession>
<comment type="caution">
    <text evidence="1">The sequence shown here is derived from an EMBL/GenBank/DDBJ whole genome shotgun (WGS) entry which is preliminary data.</text>
</comment>
<dbReference type="EMBL" id="BOMS01000031">
    <property type="protein sequence ID" value="GIE66255.1"/>
    <property type="molecule type" value="Genomic_DNA"/>
</dbReference>